<keyword evidence="8" id="KW-1185">Reference proteome</keyword>
<reference evidence="7" key="1">
    <citation type="submission" date="2021-12" db="EMBL/GenBank/DDBJ databases">
        <title>Convergent genome expansion in fungi linked to evolution of root-endophyte symbiosis.</title>
        <authorList>
            <consortium name="DOE Joint Genome Institute"/>
            <person name="Ke Y.-H."/>
            <person name="Bonito G."/>
            <person name="Liao H.-L."/>
            <person name="Looney B."/>
            <person name="Rojas-Flechas A."/>
            <person name="Nash J."/>
            <person name="Hameed K."/>
            <person name="Schadt C."/>
            <person name="Martin F."/>
            <person name="Crous P.W."/>
            <person name="Miettinen O."/>
            <person name="Magnuson J.K."/>
            <person name="Labbe J."/>
            <person name="Jacobson D."/>
            <person name="Doktycz M.J."/>
            <person name="Veneault-Fourrey C."/>
            <person name="Kuo A."/>
            <person name="Mondo S."/>
            <person name="Calhoun S."/>
            <person name="Riley R."/>
            <person name="Ohm R."/>
            <person name="LaButti K."/>
            <person name="Andreopoulos B."/>
            <person name="Pangilinan J."/>
            <person name="Nolan M."/>
            <person name="Tritt A."/>
            <person name="Clum A."/>
            <person name="Lipzen A."/>
            <person name="Daum C."/>
            <person name="Barry K."/>
            <person name="Grigoriev I.V."/>
            <person name="Vilgalys R."/>
        </authorList>
    </citation>
    <scope>NUCLEOTIDE SEQUENCE</scope>
    <source>
        <strain evidence="7">PMI_201</strain>
    </source>
</reference>
<dbReference type="Pfam" id="PF01565">
    <property type="entry name" value="FAD_binding_4"/>
    <property type="match status" value="1"/>
</dbReference>
<evidence type="ECO:0000256" key="5">
    <source>
        <dbReference type="SAM" id="SignalP"/>
    </source>
</evidence>
<comment type="similarity">
    <text evidence="1">Belongs to the oxygen-dependent FAD-linked oxidoreductase family.</text>
</comment>
<dbReference type="InterPro" id="IPR050416">
    <property type="entry name" value="FAD-linked_Oxidoreductase"/>
</dbReference>
<dbReference type="EMBL" id="JAJTJA010000001">
    <property type="protein sequence ID" value="KAH8704705.1"/>
    <property type="molecule type" value="Genomic_DNA"/>
</dbReference>
<name>A0AAD4L500_9EURO</name>
<dbReference type="RefSeq" id="XP_046077326.1">
    <property type="nucleotide sequence ID" value="XM_046221390.1"/>
</dbReference>
<evidence type="ECO:0000259" key="6">
    <source>
        <dbReference type="PROSITE" id="PS51387"/>
    </source>
</evidence>
<feature type="chain" id="PRO_5042072682" evidence="5">
    <location>
        <begin position="25"/>
        <end position="504"/>
    </location>
</feature>
<dbReference type="Gene3D" id="3.30.465.10">
    <property type="match status" value="1"/>
</dbReference>
<accession>A0AAD4L500</accession>
<dbReference type="AlphaFoldDB" id="A0AAD4L500"/>
<protein>
    <submittedName>
        <fullName evidence="7">6-hydroxy-D-nicotine oxidase</fullName>
    </submittedName>
</protein>
<organism evidence="7 8">
    <name type="scientific">Talaromyces proteolyticus</name>
    <dbReference type="NCBI Taxonomy" id="1131652"/>
    <lineage>
        <taxon>Eukaryota</taxon>
        <taxon>Fungi</taxon>
        <taxon>Dikarya</taxon>
        <taxon>Ascomycota</taxon>
        <taxon>Pezizomycotina</taxon>
        <taxon>Eurotiomycetes</taxon>
        <taxon>Eurotiomycetidae</taxon>
        <taxon>Eurotiales</taxon>
        <taxon>Trichocomaceae</taxon>
        <taxon>Talaromyces</taxon>
        <taxon>Talaromyces sect. Bacilispori</taxon>
    </lineage>
</organism>
<dbReference type="InterPro" id="IPR036318">
    <property type="entry name" value="FAD-bd_PCMH-like_sf"/>
</dbReference>
<sequence length="504" mass="54886">MVVSISSICLTAVGLSSLSGLAAAQHIISAAQKGAQCCNLLTKAFPSKVAQNGTTAYTTEDQNFWSTSEWLSPSCIFEPTQAKDVAKAVKLFADNECEFAIRGGGHSAVPGAANIDDGILITFTNMKNVSIHTDKEGAQFVSVQPGAVWGDVYAYCDQYSVVPMCGRYYPVGTGLALGAGFSFLSNENGFAVDNVKTYEVILADGTILEASQTSHPDLFRSLKGGGNNFGVVTRYDLYLYQGGPVVGGQIQTPENQTEKWLDLTYDYSVRQAVVDVKTHALPAILYLGDTDEVLTSTPVYYNAHNSSALPPIMAGWYNMTASSDTVRQASYAALAKEFNANQGDGSFQEQRTYTITANREEYARVWYSFLEWGRSIENVTGLTLLHCNMPLTPRMMEAGVEKGSNSLGLAGTDDVLSILYFGLTLETYNETIVNSFNSIFATLQEESKSRGLLNPYIMWNYAGLGQEVFPSYGYSSLGFMKKVSKRYDPKGVFQRLVPGGFKLN</sequence>
<keyword evidence="3" id="KW-0274">FAD</keyword>
<comment type="caution">
    <text evidence="7">The sequence shown here is derived from an EMBL/GenBank/DDBJ whole genome shotgun (WGS) entry which is preliminary data.</text>
</comment>
<feature type="domain" description="FAD-binding PCMH-type" evidence="6">
    <location>
        <begin position="69"/>
        <end position="242"/>
    </location>
</feature>
<dbReference type="PROSITE" id="PS51387">
    <property type="entry name" value="FAD_PCMH"/>
    <property type="match status" value="1"/>
</dbReference>
<dbReference type="Proteomes" id="UP001201262">
    <property type="component" value="Unassembled WGS sequence"/>
</dbReference>
<proteinExistence type="inferred from homology"/>
<evidence type="ECO:0000313" key="8">
    <source>
        <dbReference type="Proteomes" id="UP001201262"/>
    </source>
</evidence>
<evidence type="ECO:0000256" key="2">
    <source>
        <dbReference type="ARBA" id="ARBA00022630"/>
    </source>
</evidence>
<dbReference type="GO" id="GO:0071949">
    <property type="term" value="F:FAD binding"/>
    <property type="evidence" value="ECO:0007669"/>
    <property type="project" value="InterPro"/>
</dbReference>
<evidence type="ECO:0000313" key="7">
    <source>
        <dbReference type="EMBL" id="KAH8704705.1"/>
    </source>
</evidence>
<feature type="signal peptide" evidence="5">
    <location>
        <begin position="1"/>
        <end position="24"/>
    </location>
</feature>
<dbReference type="InterPro" id="IPR016166">
    <property type="entry name" value="FAD-bd_PCMH"/>
</dbReference>
<dbReference type="SUPFAM" id="SSF56176">
    <property type="entry name" value="FAD-binding/transporter-associated domain-like"/>
    <property type="match status" value="1"/>
</dbReference>
<keyword evidence="4" id="KW-0560">Oxidoreductase</keyword>
<evidence type="ECO:0000256" key="4">
    <source>
        <dbReference type="ARBA" id="ARBA00023002"/>
    </source>
</evidence>
<dbReference type="GO" id="GO:0016491">
    <property type="term" value="F:oxidoreductase activity"/>
    <property type="evidence" value="ECO:0007669"/>
    <property type="project" value="UniProtKB-KW"/>
</dbReference>
<keyword evidence="5" id="KW-0732">Signal</keyword>
<evidence type="ECO:0000256" key="1">
    <source>
        <dbReference type="ARBA" id="ARBA00005466"/>
    </source>
</evidence>
<evidence type="ECO:0000256" key="3">
    <source>
        <dbReference type="ARBA" id="ARBA00022827"/>
    </source>
</evidence>
<dbReference type="InterPro" id="IPR016169">
    <property type="entry name" value="FAD-bd_PCMH_sub2"/>
</dbReference>
<dbReference type="PANTHER" id="PTHR42973">
    <property type="entry name" value="BINDING OXIDOREDUCTASE, PUTATIVE (AFU_ORTHOLOGUE AFUA_1G17690)-RELATED"/>
    <property type="match status" value="1"/>
</dbReference>
<dbReference type="GeneID" id="70251677"/>
<keyword evidence="2" id="KW-0285">Flavoprotein</keyword>
<dbReference type="InterPro" id="IPR006094">
    <property type="entry name" value="Oxid_FAD_bind_N"/>
</dbReference>
<gene>
    <name evidence="7" type="ORF">BGW36DRAFT_434289</name>
</gene>
<dbReference type="PANTHER" id="PTHR42973:SF53">
    <property type="entry name" value="FAD-BINDING PCMH-TYPE DOMAIN-CONTAINING PROTEIN-RELATED"/>
    <property type="match status" value="1"/>
</dbReference>